<evidence type="ECO:0000313" key="3">
    <source>
        <dbReference type="Proteomes" id="UP001571476"/>
    </source>
</evidence>
<gene>
    <name evidence="2" type="ORF">ACEG43_22780</name>
</gene>
<evidence type="ECO:0000313" key="2">
    <source>
        <dbReference type="EMBL" id="MFA3838971.1"/>
    </source>
</evidence>
<dbReference type="EMBL" id="JBGOSP010000011">
    <property type="protein sequence ID" value="MFA3838971.1"/>
    <property type="molecule type" value="Genomic_DNA"/>
</dbReference>
<evidence type="ECO:0008006" key="4">
    <source>
        <dbReference type="Google" id="ProtNLM"/>
    </source>
</evidence>
<reference evidence="2 3" key="1">
    <citation type="submission" date="2024-08" db="EMBL/GenBank/DDBJ databases">
        <title>Genome sequence of Streptomyces aureus CACIA-1.46HGO.</title>
        <authorList>
            <person name="Evangelista-Martinez Z."/>
        </authorList>
    </citation>
    <scope>NUCLEOTIDE SEQUENCE [LARGE SCALE GENOMIC DNA]</scope>
    <source>
        <strain evidence="2 3">CACIA-1.46HGO</strain>
    </source>
</reference>
<dbReference type="Proteomes" id="UP001571476">
    <property type="component" value="Unassembled WGS sequence"/>
</dbReference>
<protein>
    <recommendedName>
        <fullName evidence="4">Integral membrane protein</fullName>
    </recommendedName>
</protein>
<proteinExistence type="predicted"/>
<keyword evidence="1" id="KW-0472">Membrane</keyword>
<keyword evidence="3" id="KW-1185">Reference proteome</keyword>
<organism evidence="2 3">
    <name type="scientific">Streptomyces aureus</name>
    <dbReference type="NCBI Taxonomy" id="193461"/>
    <lineage>
        <taxon>Bacteria</taxon>
        <taxon>Bacillati</taxon>
        <taxon>Actinomycetota</taxon>
        <taxon>Actinomycetes</taxon>
        <taxon>Kitasatosporales</taxon>
        <taxon>Streptomycetaceae</taxon>
        <taxon>Streptomyces</taxon>
    </lineage>
</organism>
<keyword evidence="1" id="KW-1133">Transmembrane helix</keyword>
<name>A0ABV4SKI6_9ACTN</name>
<evidence type="ECO:0000256" key="1">
    <source>
        <dbReference type="SAM" id="Phobius"/>
    </source>
</evidence>
<feature type="transmembrane region" description="Helical" evidence="1">
    <location>
        <begin position="34"/>
        <end position="53"/>
    </location>
</feature>
<feature type="transmembrane region" description="Helical" evidence="1">
    <location>
        <begin position="12"/>
        <end position="28"/>
    </location>
</feature>
<keyword evidence="1" id="KW-0812">Transmembrane</keyword>
<dbReference type="RefSeq" id="WP_372563912.1">
    <property type="nucleotide sequence ID" value="NZ_JBGOSP010000011.1"/>
</dbReference>
<comment type="caution">
    <text evidence="2">The sequence shown here is derived from an EMBL/GenBank/DDBJ whole genome shotgun (WGS) entry which is preliminary data.</text>
</comment>
<accession>A0ABV4SKI6</accession>
<sequence>MGAGEQRAGRDRLGQLIVGVLGVLVVTGEYSSGAIRLLCVYVLAALAAGGWLLTRRDA</sequence>